<evidence type="ECO:0000313" key="2">
    <source>
        <dbReference type="EMBL" id="PQA55102.1"/>
    </source>
</evidence>
<dbReference type="EMBL" id="PTRA01000005">
    <property type="protein sequence ID" value="PQA55102.1"/>
    <property type="molecule type" value="Genomic_DNA"/>
</dbReference>
<proteinExistence type="predicted"/>
<sequence length="183" mass="20300">MTMNLMNQELTISSGKAQIFGLGASLLGVLLLWTPYQYLWGGSLLDLGKLSSSVWFGWLGVLLVGAIVHECIHALTAVYYGKIQWSQTKFGIQWKSLTPYFHPTVVMPVEKYRVVVMMPLLVMGLFPYALALVLGNGWVLAFGISFTVAAFGDVLILWMMRNLRQGQPVQDHPSKVGLVVPMP</sequence>
<name>A0A2S7IH26_9BACT</name>
<gene>
    <name evidence="2" type="ORF">C5O19_21410</name>
</gene>
<keyword evidence="1" id="KW-0812">Transmembrane</keyword>
<evidence type="ECO:0000256" key="1">
    <source>
        <dbReference type="SAM" id="Phobius"/>
    </source>
</evidence>
<comment type="caution">
    <text evidence="2">The sequence shown here is derived from an EMBL/GenBank/DDBJ whole genome shotgun (WGS) entry which is preliminary data.</text>
</comment>
<dbReference type="AlphaFoldDB" id="A0A2S7IH26"/>
<dbReference type="OrthoDB" id="9789112at2"/>
<feature type="transmembrane region" description="Helical" evidence="1">
    <location>
        <begin position="20"/>
        <end position="36"/>
    </location>
</feature>
<dbReference type="Proteomes" id="UP000239590">
    <property type="component" value="Unassembled WGS sequence"/>
</dbReference>
<keyword evidence="3" id="KW-1185">Reference proteome</keyword>
<dbReference type="InterPro" id="IPR021683">
    <property type="entry name" value="DUF3267"/>
</dbReference>
<feature type="transmembrane region" description="Helical" evidence="1">
    <location>
        <begin position="114"/>
        <end position="134"/>
    </location>
</feature>
<protein>
    <submittedName>
        <fullName evidence="2">DUF3267 domain-containing protein</fullName>
    </submittedName>
</protein>
<evidence type="ECO:0000313" key="3">
    <source>
        <dbReference type="Proteomes" id="UP000239590"/>
    </source>
</evidence>
<organism evidence="2 3">
    <name type="scientific">Siphonobacter curvatus</name>
    <dbReference type="NCBI Taxonomy" id="2094562"/>
    <lineage>
        <taxon>Bacteria</taxon>
        <taxon>Pseudomonadati</taxon>
        <taxon>Bacteroidota</taxon>
        <taxon>Cytophagia</taxon>
        <taxon>Cytophagales</taxon>
        <taxon>Cytophagaceae</taxon>
        <taxon>Siphonobacter</taxon>
    </lineage>
</organism>
<accession>A0A2S7IH26</accession>
<reference evidence="3" key="1">
    <citation type="submission" date="2018-02" db="EMBL/GenBank/DDBJ databases">
        <title>Genome sequencing of Solimonas sp. HR-BB.</title>
        <authorList>
            <person name="Lee Y."/>
            <person name="Jeon C.O."/>
        </authorList>
    </citation>
    <scope>NUCLEOTIDE SEQUENCE [LARGE SCALE GENOMIC DNA]</scope>
    <source>
        <strain evidence="3">HR-U</strain>
    </source>
</reference>
<dbReference type="Pfam" id="PF11667">
    <property type="entry name" value="DUF3267"/>
    <property type="match status" value="1"/>
</dbReference>
<keyword evidence="1" id="KW-1133">Transmembrane helix</keyword>
<feature type="transmembrane region" description="Helical" evidence="1">
    <location>
        <begin position="56"/>
        <end position="80"/>
    </location>
</feature>
<keyword evidence="1" id="KW-0472">Membrane</keyword>
<feature type="transmembrane region" description="Helical" evidence="1">
    <location>
        <begin position="140"/>
        <end position="160"/>
    </location>
</feature>